<proteinExistence type="predicted"/>
<evidence type="ECO:0000313" key="1">
    <source>
        <dbReference type="EMBL" id="KAI5668001.1"/>
    </source>
</evidence>
<reference evidence="2" key="1">
    <citation type="journal article" date="2023" name="Nat. Plants">
        <title>Single-cell RNA sequencing provides a high-resolution roadmap for understanding the multicellular compartmentation of specialized metabolism.</title>
        <authorList>
            <person name="Sun S."/>
            <person name="Shen X."/>
            <person name="Li Y."/>
            <person name="Li Y."/>
            <person name="Wang S."/>
            <person name="Li R."/>
            <person name="Zhang H."/>
            <person name="Shen G."/>
            <person name="Guo B."/>
            <person name="Wei J."/>
            <person name="Xu J."/>
            <person name="St-Pierre B."/>
            <person name="Chen S."/>
            <person name="Sun C."/>
        </authorList>
    </citation>
    <scope>NUCLEOTIDE SEQUENCE [LARGE SCALE GENOMIC DNA]</scope>
</reference>
<sequence length="290" mass="33737">MGSEVETMKRNKTRMKMERKRRKLKPSTMPQHVPRMAGQPTINGRCQEYLGSCNPRPTMDDRPHLTVSGRKEISYKESITVRLRGVEYLITLDKLAEAHGIPNLGSKVAKKSDITNVKGYNELAFKREVLGNPKVKEFENVISSRMKLHSKVLHKLITNYISPKNNSYQYINATKLYIIRHIQKLRDLNLCYLLIENMMAAEKLGRTKALLYGIKYEDLKNDERDDSKGEKEETKDTESKDSSLEEEEKKSQAKRVKKTVKRNLSDQKTENEAEEQEYVVEESDRRKKKQ</sequence>
<evidence type="ECO:0000313" key="2">
    <source>
        <dbReference type="Proteomes" id="UP001060085"/>
    </source>
</evidence>
<dbReference type="EMBL" id="CM044704">
    <property type="protein sequence ID" value="KAI5668001.1"/>
    <property type="molecule type" value="Genomic_DNA"/>
</dbReference>
<name>A0ACC0B5T4_CATRO</name>
<accession>A0ACC0B5T4</accession>
<dbReference type="Proteomes" id="UP001060085">
    <property type="component" value="Linkage Group LG04"/>
</dbReference>
<keyword evidence="2" id="KW-1185">Reference proteome</keyword>
<comment type="caution">
    <text evidence="1">The sequence shown here is derived from an EMBL/GenBank/DDBJ whole genome shotgun (WGS) entry which is preliminary data.</text>
</comment>
<protein>
    <submittedName>
        <fullName evidence="1">Uncharacterized protein</fullName>
    </submittedName>
</protein>
<gene>
    <name evidence="1" type="ORF">M9H77_17854</name>
</gene>
<organism evidence="1 2">
    <name type="scientific">Catharanthus roseus</name>
    <name type="common">Madagascar periwinkle</name>
    <name type="synonym">Vinca rosea</name>
    <dbReference type="NCBI Taxonomy" id="4058"/>
    <lineage>
        <taxon>Eukaryota</taxon>
        <taxon>Viridiplantae</taxon>
        <taxon>Streptophyta</taxon>
        <taxon>Embryophyta</taxon>
        <taxon>Tracheophyta</taxon>
        <taxon>Spermatophyta</taxon>
        <taxon>Magnoliopsida</taxon>
        <taxon>eudicotyledons</taxon>
        <taxon>Gunneridae</taxon>
        <taxon>Pentapetalae</taxon>
        <taxon>asterids</taxon>
        <taxon>lamiids</taxon>
        <taxon>Gentianales</taxon>
        <taxon>Apocynaceae</taxon>
        <taxon>Rauvolfioideae</taxon>
        <taxon>Vinceae</taxon>
        <taxon>Catharanthinae</taxon>
        <taxon>Catharanthus</taxon>
    </lineage>
</organism>